<dbReference type="Proteomes" id="UP000006852">
    <property type="component" value="Chromosome"/>
</dbReference>
<feature type="binding site" evidence="7">
    <location>
        <position position="25"/>
    </location>
    <ligand>
        <name>3-phosphoshikimate</name>
        <dbReference type="ChEBI" id="CHEBI:145989"/>
    </ligand>
</feature>
<dbReference type="GO" id="GO:0009423">
    <property type="term" value="P:chorismate biosynthetic process"/>
    <property type="evidence" value="ECO:0007669"/>
    <property type="project" value="UniProtKB-UniRule"/>
</dbReference>
<feature type="binding site" evidence="7">
    <location>
        <position position="173"/>
    </location>
    <ligand>
        <name>3-phosphoshikimate</name>
        <dbReference type="ChEBI" id="CHEBI:145989"/>
    </ligand>
</feature>
<dbReference type="GO" id="GO:0009073">
    <property type="term" value="P:aromatic amino acid family biosynthetic process"/>
    <property type="evidence" value="ECO:0007669"/>
    <property type="project" value="UniProtKB-KW"/>
</dbReference>
<reference evidence="9 10" key="1">
    <citation type="journal article" date="2011" name="Stand. Genomic Sci.">
        <title>Complete genome sequence of Treponema succinifaciens type strain (6091).</title>
        <authorList>
            <person name="Han C."/>
            <person name="Gronow S."/>
            <person name="Teshima H."/>
            <person name="Lapidus A."/>
            <person name="Nolan M."/>
            <person name="Lucas S."/>
            <person name="Hammon N."/>
            <person name="Deshpande S."/>
            <person name="Cheng J.F."/>
            <person name="Zeytun A."/>
            <person name="Tapia R."/>
            <person name="Goodwin L."/>
            <person name="Pitluck S."/>
            <person name="Liolios K."/>
            <person name="Pagani I."/>
            <person name="Ivanova N."/>
            <person name="Mavromatis K."/>
            <person name="Mikhailova N."/>
            <person name="Huntemann M."/>
            <person name="Pati A."/>
            <person name="Chen A."/>
            <person name="Palaniappan K."/>
            <person name="Land M."/>
            <person name="Hauser L."/>
            <person name="Brambilla E.M."/>
            <person name="Rohde M."/>
            <person name="Goker M."/>
            <person name="Woyke T."/>
            <person name="Bristow J."/>
            <person name="Eisen J.A."/>
            <person name="Markowitz V."/>
            <person name="Hugenholtz P."/>
            <person name="Kyrpides N.C."/>
            <person name="Klenk H.P."/>
            <person name="Detter J.C."/>
        </authorList>
    </citation>
    <scope>NUCLEOTIDE SEQUENCE [LARGE SCALE GENOMIC DNA]</scope>
    <source>
        <strain evidence="10">ATCC 33096 / DSM 2489 / 6091</strain>
    </source>
</reference>
<feature type="binding site" evidence="7">
    <location>
        <position position="125"/>
    </location>
    <ligand>
        <name>phosphoenolpyruvate</name>
        <dbReference type="ChEBI" id="CHEBI:58702"/>
    </ligand>
</feature>
<comment type="catalytic activity">
    <reaction evidence="6">
        <text>3-phosphoshikimate + phosphoenolpyruvate = 5-O-(1-carboxyvinyl)-3-phosphoshikimate + phosphate</text>
        <dbReference type="Rhea" id="RHEA:21256"/>
        <dbReference type="ChEBI" id="CHEBI:43474"/>
        <dbReference type="ChEBI" id="CHEBI:57701"/>
        <dbReference type="ChEBI" id="CHEBI:58702"/>
        <dbReference type="ChEBI" id="CHEBI:145989"/>
        <dbReference type="EC" id="2.5.1.19"/>
    </reaction>
    <physiologicalReaction direction="left-to-right" evidence="6">
        <dbReference type="Rhea" id="RHEA:21257"/>
    </physiologicalReaction>
</comment>
<dbReference type="Pfam" id="PF00275">
    <property type="entry name" value="EPSP_synthase"/>
    <property type="match status" value="1"/>
</dbReference>
<keyword evidence="5 7" id="KW-0057">Aromatic amino acid biosynthesis</keyword>
<evidence type="ECO:0000313" key="9">
    <source>
        <dbReference type="EMBL" id="AEB14979.1"/>
    </source>
</evidence>
<dbReference type="InterPro" id="IPR006264">
    <property type="entry name" value="EPSP_synthase"/>
</dbReference>
<dbReference type="HOGENOM" id="CLU_024321_0_0_12"/>
<organism evidence="9 10">
    <name type="scientific">Treponema succinifaciens (strain ATCC 33096 / DSM 2489 / 6091)</name>
    <dbReference type="NCBI Taxonomy" id="869209"/>
    <lineage>
        <taxon>Bacteria</taxon>
        <taxon>Pseudomonadati</taxon>
        <taxon>Spirochaetota</taxon>
        <taxon>Spirochaetia</taxon>
        <taxon>Spirochaetales</taxon>
        <taxon>Treponemataceae</taxon>
        <taxon>Treponema</taxon>
    </lineage>
</organism>
<dbReference type="eggNOG" id="COG0128">
    <property type="taxonomic scope" value="Bacteria"/>
</dbReference>
<gene>
    <name evidence="7" type="primary">aroA</name>
    <name evidence="9" type="ordered locus">Tresu_2109</name>
</gene>
<sequence>MKIIAKKTSLNGHIQVPGSKSHTIRALLLASLAEGTSYIRNPLPSADCLSASRAVPLMGAKIELEKDSVKIGQTWTVQGAGSKIHLPSNIVDVGNSGSLLYFMSPIAATFEGWSVFTGDESIRKRPVSHVVDALRQLGAQAFTAEEKSGTCPMLIKGPINASNTVKTGGELSQYVSGMMMAACRLNGTLKIELSNPKETPYLYMTQKWLESCGVKVRMSEDFKHIEVDGPVKIKAFDKAIPSDWEAVAFPLIAALITDSELVINNVDLSGTQGDEAIVEVLKSLGADIELDKQICSLKVHGGTKASNGTGRLSTELLKNKELHVNLSGFPDAVCALAAVSCFVEGTVFIEDIGVCRRKETDRIKVLKSELEKLGAQVEEGEDFLVIKGHSPVLADGKPNPEFVLHGAEVESYFDHRVAMSLACLGLGLKEGQEIKVKDAECCSVSFPEFFEAMNKIGAGFTKA</sequence>
<keyword evidence="3 7" id="KW-0028">Amino-acid biosynthesis</keyword>
<protein>
    <recommendedName>
        <fullName evidence="7">3-phosphoshikimate 1-carboxyvinyltransferase</fullName>
        <ecNumber evidence="7">2.5.1.19</ecNumber>
    </recommendedName>
    <alternativeName>
        <fullName evidence="7">5-enolpyruvylshikimate-3-phosphate synthase</fullName>
        <shortName evidence="7">EPSP synthase</shortName>
        <shortName evidence="7">EPSPS</shortName>
    </alternativeName>
</protein>
<keyword evidence="10" id="KW-1185">Reference proteome</keyword>
<feature type="active site" description="Proton acceptor" evidence="7">
    <location>
        <position position="331"/>
    </location>
</feature>
<dbReference type="GeneID" id="302999232"/>
<feature type="binding site" evidence="7">
    <location>
        <position position="358"/>
    </location>
    <ligand>
        <name>3-phosphoshikimate</name>
        <dbReference type="ChEBI" id="CHEBI:145989"/>
    </ligand>
</feature>
<dbReference type="InterPro" id="IPR013792">
    <property type="entry name" value="RNA3'P_cycl/enolpyr_Trfase_a/b"/>
</dbReference>
<evidence type="ECO:0000256" key="7">
    <source>
        <dbReference type="HAMAP-Rule" id="MF_00210"/>
    </source>
</evidence>
<dbReference type="EMBL" id="CP002631">
    <property type="protein sequence ID" value="AEB14979.1"/>
    <property type="molecule type" value="Genomic_DNA"/>
</dbReference>
<reference evidence="10" key="2">
    <citation type="submission" date="2011-04" db="EMBL/GenBank/DDBJ databases">
        <title>The complete genome of chromosome of Treponema succinifaciens DSM 2489.</title>
        <authorList>
            <person name="Lucas S."/>
            <person name="Copeland A."/>
            <person name="Lapidus A."/>
            <person name="Bruce D."/>
            <person name="Goodwin L."/>
            <person name="Pitluck S."/>
            <person name="Peters L."/>
            <person name="Kyrpides N."/>
            <person name="Mavromatis K."/>
            <person name="Ivanova N."/>
            <person name="Ovchinnikova G."/>
            <person name="Teshima H."/>
            <person name="Detter J.C."/>
            <person name="Tapia R."/>
            <person name="Han C."/>
            <person name="Land M."/>
            <person name="Hauser L."/>
            <person name="Markowitz V."/>
            <person name="Cheng J.-F."/>
            <person name="Hugenholtz P."/>
            <person name="Woyke T."/>
            <person name="Wu D."/>
            <person name="Gronow S."/>
            <person name="Wellnitz S."/>
            <person name="Brambilla E."/>
            <person name="Klenk H.-P."/>
            <person name="Eisen J.A."/>
        </authorList>
    </citation>
    <scope>NUCLEOTIDE SEQUENCE [LARGE SCALE GENOMIC DNA]</scope>
    <source>
        <strain evidence="10">ATCC 33096 / DSM 2489 / 6091</strain>
    </source>
</reference>
<feature type="binding site" evidence="7">
    <location>
        <position position="20"/>
    </location>
    <ligand>
        <name>phosphoenolpyruvate</name>
        <dbReference type="ChEBI" id="CHEBI:58702"/>
    </ligand>
</feature>
<evidence type="ECO:0000256" key="2">
    <source>
        <dbReference type="ARBA" id="ARBA00009948"/>
    </source>
</evidence>
<dbReference type="RefSeq" id="WP_013702232.1">
    <property type="nucleotide sequence ID" value="NC_015385.1"/>
</dbReference>
<dbReference type="SUPFAM" id="SSF55205">
    <property type="entry name" value="EPT/RTPC-like"/>
    <property type="match status" value="1"/>
</dbReference>
<dbReference type="CDD" id="cd01556">
    <property type="entry name" value="EPSP_synthase"/>
    <property type="match status" value="1"/>
</dbReference>
<feature type="binding site" evidence="7">
    <location>
        <position position="21"/>
    </location>
    <ligand>
        <name>3-phosphoshikimate</name>
        <dbReference type="ChEBI" id="CHEBI:145989"/>
    </ligand>
</feature>
<accession>F2NTJ0</accession>
<comment type="subunit">
    <text evidence="7">Monomer.</text>
</comment>
<dbReference type="GO" id="GO:0008652">
    <property type="term" value="P:amino acid biosynthetic process"/>
    <property type="evidence" value="ECO:0007669"/>
    <property type="project" value="UniProtKB-KW"/>
</dbReference>
<dbReference type="AlphaFoldDB" id="F2NTJ0"/>
<dbReference type="InterPro" id="IPR023193">
    <property type="entry name" value="EPSP_synthase_CS"/>
</dbReference>
<feature type="binding site" evidence="7">
    <location>
        <position position="416"/>
    </location>
    <ligand>
        <name>phosphoenolpyruvate</name>
        <dbReference type="ChEBI" id="CHEBI:58702"/>
    </ligand>
</feature>
<evidence type="ECO:0000313" key="10">
    <source>
        <dbReference type="Proteomes" id="UP000006852"/>
    </source>
</evidence>
<feature type="binding site" evidence="7">
    <location>
        <position position="97"/>
    </location>
    <ligand>
        <name>phosphoenolpyruvate</name>
        <dbReference type="ChEBI" id="CHEBI:58702"/>
    </ligand>
</feature>
<dbReference type="PANTHER" id="PTHR21090:SF5">
    <property type="entry name" value="PENTAFUNCTIONAL AROM POLYPEPTIDE"/>
    <property type="match status" value="1"/>
</dbReference>
<dbReference type="NCBIfam" id="TIGR01356">
    <property type="entry name" value="aroA"/>
    <property type="match status" value="1"/>
</dbReference>
<feature type="binding site" evidence="7">
    <location>
        <position position="362"/>
    </location>
    <ligand>
        <name>phosphoenolpyruvate</name>
        <dbReference type="ChEBI" id="CHEBI:58702"/>
    </ligand>
</feature>
<evidence type="ECO:0000256" key="3">
    <source>
        <dbReference type="ARBA" id="ARBA00022605"/>
    </source>
</evidence>
<evidence type="ECO:0000259" key="8">
    <source>
        <dbReference type="Pfam" id="PF00275"/>
    </source>
</evidence>
<dbReference type="InterPro" id="IPR001986">
    <property type="entry name" value="Enolpyruvate_Tfrase_dom"/>
</dbReference>
<evidence type="ECO:0000256" key="4">
    <source>
        <dbReference type="ARBA" id="ARBA00022679"/>
    </source>
</evidence>
<dbReference type="STRING" id="869209.Tresu_2109"/>
<dbReference type="Gene3D" id="3.65.10.10">
    <property type="entry name" value="Enolpyruvate transferase domain"/>
    <property type="match status" value="2"/>
</dbReference>
<feature type="binding site" evidence="7">
    <location>
        <position position="172"/>
    </location>
    <ligand>
        <name>3-phosphoshikimate</name>
        <dbReference type="ChEBI" id="CHEBI:145989"/>
    </ligand>
</feature>
<dbReference type="EC" id="2.5.1.19" evidence="7"/>
<comment type="pathway">
    <text evidence="1 7">Metabolic intermediate biosynthesis; chorismate biosynthesis; chorismate from D-erythrose 4-phosphate and phosphoenolpyruvate: step 6/7.</text>
</comment>
<feature type="domain" description="Enolpyruvate transferase" evidence="8">
    <location>
        <begin position="6"/>
        <end position="453"/>
    </location>
</feature>
<evidence type="ECO:0000256" key="6">
    <source>
        <dbReference type="ARBA" id="ARBA00044633"/>
    </source>
</evidence>
<name>F2NTJ0_TRES6</name>
<dbReference type="PROSITE" id="PS00885">
    <property type="entry name" value="EPSP_SYNTHASE_2"/>
    <property type="match status" value="1"/>
</dbReference>
<evidence type="ECO:0000256" key="5">
    <source>
        <dbReference type="ARBA" id="ARBA00023141"/>
    </source>
</evidence>
<dbReference type="HAMAP" id="MF_00210">
    <property type="entry name" value="EPSP_synth"/>
    <property type="match status" value="1"/>
</dbReference>
<feature type="binding site" evidence="7">
    <location>
        <position position="173"/>
    </location>
    <ligand>
        <name>phosphoenolpyruvate</name>
        <dbReference type="ChEBI" id="CHEBI:58702"/>
    </ligand>
</feature>
<comment type="caution">
    <text evidence="7">Lacks conserved residue(s) required for the propagation of feature annotation.</text>
</comment>
<proteinExistence type="inferred from homology"/>
<comment type="function">
    <text evidence="7">Catalyzes the transfer of the enolpyruvyl moiety of phosphoenolpyruvate (PEP) to the 5-hydroxyl of shikimate-3-phosphate (S3P) to produce enolpyruvyl shikimate-3-phosphate and inorganic phosphate.</text>
</comment>
<dbReference type="KEGG" id="tsu:Tresu_2109"/>
<keyword evidence="4 7" id="KW-0808">Transferase</keyword>
<dbReference type="InterPro" id="IPR036968">
    <property type="entry name" value="Enolpyruvate_Tfrase_sf"/>
</dbReference>
<dbReference type="PIRSF" id="PIRSF000505">
    <property type="entry name" value="EPSPS"/>
    <property type="match status" value="1"/>
</dbReference>
<feature type="binding site" evidence="7">
    <location>
        <position position="20"/>
    </location>
    <ligand>
        <name>3-phosphoshikimate</name>
        <dbReference type="ChEBI" id="CHEBI:145989"/>
    </ligand>
</feature>
<dbReference type="PANTHER" id="PTHR21090">
    <property type="entry name" value="AROM/DEHYDROQUINATE SYNTHASE"/>
    <property type="match status" value="1"/>
</dbReference>
<dbReference type="UniPathway" id="UPA00053">
    <property type="reaction ID" value="UER00089"/>
</dbReference>
<comment type="similarity">
    <text evidence="2 7">Belongs to the EPSP synthase family.</text>
</comment>
<dbReference type="GO" id="GO:0005737">
    <property type="term" value="C:cytoplasm"/>
    <property type="evidence" value="ECO:0007669"/>
    <property type="project" value="UniProtKB-SubCell"/>
</dbReference>
<comment type="subcellular location">
    <subcellularLocation>
        <location evidence="7">Cytoplasm</location>
    </subcellularLocation>
</comment>
<keyword evidence="7" id="KW-0963">Cytoplasm</keyword>
<feature type="binding site" evidence="7">
    <location>
        <position position="331"/>
    </location>
    <ligand>
        <name>3-phosphoshikimate</name>
        <dbReference type="ChEBI" id="CHEBI:145989"/>
    </ligand>
</feature>
<dbReference type="OrthoDB" id="9809920at2"/>
<evidence type="ECO:0000256" key="1">
    <source>
        <dbReference type="ARBA" id="ARBA00004811"/>
    </source>
</evidence>
<dbReference type="GO" id="GO:0003866">
    <property type="term" value="F:3-phosphoshikimate 1-carboxyvinyltransferase activity"/>
    <property type="evidence" value="ECO:0007669"/>
    <property type="project" value="UniProtKB-UniRule"/>
</dbReference>